<name>A0A1X7AFI1_9GAMM</name>
<dbReference type="OrthoDB" id="457670at2"/>
<proteinExistence type="inferred from homology"/>
<evidence type="ECO:0000256" key="1">
    <source>
        <dbReference type="ARBA" id="ARBA00004141"/>
    </source>
</evidence>
<keyword evidence="4 6" id="KW-1133">Transmembrane helix</keyword>
<evidence type="ECO:0000256" key="6">
    <source>
        <dbReference type="RuleBase" id="RU363041"/>
    </source>
</evidence>
<dbReference type="PANTHER" id="PTHR43483">
    <property type="entry name" value="MEMBRANE TRANSPORTER PROTEIN HI_0806-RELATED"/>
    <property type="match status" value="1"/>
</dbReference>
<evidence type="ECO:0000256" key="3">
    <source>
        <dbReference type="ARBA" id="ARBA00022692"/>
    </source>
</evidence>
<sequence>MEVIGYLLTGILAGGLAGLFGVGGGVIVVPALIFLFALLGLPDSLATHMAIGTSLAAMIPTSISSTMAHKRQGGVDWLSFKILAPTILLGSWLGVMTAISLSGSTLQTALGVGLVLLAINMFLKKTSADDASDYHPRHWLLALGGSVIGYVSSIFGIGGGVMTIPFLSRLGQSMRLCVGTSAACGIPIALMGAIANIYLGEKLTDLPQYSSGLVYWPAFAGIVIMSIPFARLGAKLAQKLPADKLKKLFAGLMLVVGVKFIFFS</sequence>
<protein>
    <recommendedName>
        <fullName evidence="6">Probable membrane transporter protein</fullName>
    </recommendedName>
</protein>
<dbReference type="InterPro" id="IPR002781">
    <property type="entry name" value="TM_pro_TauE-like"/>
</dbReference>
<evidence type="ECO:0000256" key="2">
    <source>
        <dbReference type="ARBA" id="ARBA00009142"/>
    </source>
</evidence>
<keyword evidence="3 6" id="KW-0812">Transmembrane</keyword>
<dbReference type="GO" id="GO:0005886">
    <property type="term" value="C:plasma membrane"/>
    <property type="evidence" value="ECO:0007669"/>
    <property type="project" value="UniProtKB-SubCell"/>
</dbReference>
<evidence type="ECO:0000256" key="5">
    <source>
        <dbReference type="ARBA" id="ARBA00023136"/>
    </source>
</evidence>
<feature type="transmembrane region" description="Helical" evidence="6">
    <location>
        <begin position="12"/>
        <end position="39"/>
    </location>
</feature>
<evidence type="ECO:0000313" key="7">
    <source>
        <dbReference type="EMBL" id="SMA37856.1"/>
    </source>
</evidence>
<dbReference type="EMBL" id="FWPT01000002">
    <property type="protein sequence ID" value="SMA37856.1"/>
    <property type="molecule type" value="Genomic_DNA"/>
</dbReference>
<dbReference type="RefSeq" id="WP_087107149.1">
    <property type="nucleotide sequence ID" value="NZ_CBCSCN010000014.1"/>
</dbReference>
<dbReference type="Proteomes" id="UP000196573">
    <property type="component" value="Unassembled WGS sequence"/>
</dbReference>
<keyword evidence="5 6" id="KW-0472">Membrane</keyword>
<dbReference type="Pfam" id="PF01925">
    <property type="entry name" value="TauE"/>
    <property type="match status" value="1"/>
</dbReference>
<evidence type="ECO:0000313" key="8">
    <source>
        <dbReference type="Proteomes" id="UP000196573"/>
    </source>
</evidence>
<feature type="transmembrane region" description="Helical" evidence="6">
    <location>
        <begin position="176"/>
        <end position="199"/>
    </location>
</feature>
<reference evidence="7 8" key="1">
    <citation type="submission" date="2017-03" db="EMBL/GenBank/DDBJ databases">
        <authorList>
            <person name="Afonso C.L."/>
            <person name="Miller P.J."/>
            <person name="Scott M.A."/>
            <person name="Spackman E."/>
            <person name="Goraichik I."/>
            <person name="Dimitrov K.M."/>
            <person name="Suarez D.L."/>
            <person name="Swayne D.E."/>
        </authorList>
    </citation>
    <scope>NUCLEOTIDE SEQUENCE [LARGE SCALE GENOMIC DNA]</scope>
    <source>
        <strain evidence="7">SB41UT1</strain>
    </source>
</reference>
<feature type="transmembrane region" description="Helical" evidence="6">
    <location>
        <begin position="45"/>
        <end position="65"/>
    </location>
</feature>
<dbReference type="PANTHER" id="PTHR43483:SF3">
    <property type="entry name" value="MEMBRANE TRANSPORTER PROTEIN HI_0806-RELATED"/>
    <property type="match status" value="1"/>
</dbReference>
<feature type="transmembrane region" description="Helical" evidence="6">
    <location>
        <begin position="245"/>
        <end position="263"/>
    </location>
</feature>
<feature type="transmembrane region" description="Helical" evidence="6">
    <location>
        <begin position="86"/>
        <end position="119"/>
    </location>
</feature>
<organism evidence="7 8">
    <name type="scientific">Parendozoicomonas haliclonae</name>
    <dbReference type="NCBI Taxonomy" id="1960125"/>
    <lineage>
        <taxon>Bacteria</taxon>
        <taxon>Pseudomonadati</taxon>
        <taxon>Pseudomonadota</taxon>
        <taxon>Gammaproteobacteria</taxon>
        <taxon>Oceanospirillales</taxon>
        <taxon>Endozoicomonadaceae</taxon>
        <taxon>Parendozoicomonas</taxon>
    </lineage>
</organism>
<evidence type="ECO:0000256" key="4">
    <source>
        <dbReference type="ARBA" id="ARBA00022989"/>
    </source>
</evidence>
<comment type="subcellular location">
    <subcellularLocation>
        <location evidence="6">Cell membrane</location>
        <topology evidence="6">Multi-pass membrane protein</topology>
    </subcellularLocation>
    <subcellularLocation>
        <location evidence="1">Membrane</location>
        <topology evidence="1">Multi-pass membrane protein</topology>
    </subcellularLocation>
</comment>
<comment type="similarity">
    <text evidence="2 6">Belongs to the 4-toluene sulfonate uptake permease (TSUP) (TC 2.A.102) family.</text>
</comment>
<keyword evidence="6" id="KW-1003">Cell membrane</keyword>
<feature type="transmembrane region" description="Helical" evidence="6">
    <location>
        <begin position="214"/>
        <end position="233"/>
    </location>
</feature>
<accession>A0A1X7AFI1</accession>
<feature type="transmembrane region" description="Helical" evidence="6">
    <location>
        <begin position="139"/>
        <end position="164"/>
    </location>
</feature>
<keyword evidence="8" id="KW-1185">Reference proteome</keyword>
<gene>
    <name evidence="7" type="ORF">EHSB41UT_00799</name>
</gene>
<dbReference type="AlphaFoldDB" id="A0A1X7AFI1"/>